<evidence type="ECO:0000259" key="1">
    <source>
        <dbReference type="Pfam" id="PF19780"/>
    </source>
</evidence>
<dbReference type="AlphaFoldDB" id="G8R127"/>
<dbReference type="eggNOG" id="ENOG5030K09">
    <property type="taxonomic scope" value="Bacteria"/>
</dbReference>
<gene>
    <name evidence="2" type="ordered locus">Oweho_0684</name>
</gene>
<organism evidence="2 3">
    <name type="scientific">Owenweeksia hongkongensis (strain DSM 17368 / CIP 108786 / JCM 12287 / NRRL B-23963 / UST20020801)</name>
    <dbReference type="NCBI Taxonomy" id="926562"/>
    <lineage>
        <taxon>Bacteria</taxon>
        <taxon>Pseudomonadati</taxon>
        <taxon>Bacteroidota</taxon>
        <taxon>Flavobacteriia</taxon>
        <taxon>Flavobacteriales</taxon>
        <taxon>Owenweeksiaceae</taxon>
        <taxon>Owenweeksia</taxon>
    </lineage>
</organism>
<dbReference type="STRING" id="926562.Oweho_0684"/>
<reference evidence="2 3" key="1">
    <citation type="journal article" date="2012" name="Stand. Genomic Sci.">
        <title>Genome sequence of the orange-pigmented seawater bacterium Owenweeksia hongkongensis type strain (UST20020801(T)).</title>
        <authorList>
            <person name="Riedel T."/>
            <person name="Held B."/>
            <person name="Nolan M."/>
            <person name="Lucas S."/>
            <person name="Lapidus A."/>
            <person name="Tice H."/>
            <person name="Del Rio T.G."/>
            <person name="Cheng J.F."/>
            <person name="Han C."/>
            <person name="Tapia R."/>
            <person name="Goodwin L.A."/>
            <person name="Pitluck S."/>
            <person name="Liolios K."/>
            <person name="Mavromatis K."/>
            <person name="Pagani I."/>
            <person name="Ivanova N."/>
            <person name="Mikhailova N."/>
            <person name="Pati A."/>
            <person name="Chen A."/>
            <person name="Palaniappan K."/>
            <person name="Rohde M."/>
            <person name="Tindall B.J."/>
            <person name="Detter J.C."/>
            <person name="Goker M."/>
            <person name="Woyke T."/>
            <person name="Bristow J."/>
            <person name="Eisen J.A."/>
            <person name="Markowitz V."/>
            <person name="Hugenholtz P."/>
            <person name="Klenk H.P."/>
            <person name="Kyrpides N.C."/>
        </authorList>
    </citation>
    <scope>NUCLEOTIDE SEQUENCE</scope>
    <source>
        <strain evidence="3">DSM 17368 / JCM 12287 / NRRL B-23963</strain>
    </source>
</reference>
<dbReference type="Pfam" id="PF19780">
    <property type="entry name" value="DUF6265"/>
    <property type="match status" value="1"/>
</dbReference>
<feature type="domain" description="DUF6265" evidence="1">
    <location>
        <begin position="24"/>
        <end position="132"/>
    </location>
</feature>
<evidence type="ECO:0000313" key="2">
    <source>
        <dbReference type="EMBL" id="AEV31698.1"/>
    </source>
</evidence>
<dbReference type="EMBL" id="CP003156">
    <property type="protein sequence ID" value="AEV31698.1"/>
    <property type="molecule type" value="Genomic_DNA"/>
</dbReference>
<protein>
    <recommendedName>
        <fullName evidence="1">DUF6265 domain-containing protein</fullName>
    </recommendedName>
</protein>
<name>G8R127_OWEHD</name>
<dbReference type="HOGENOM" id="CLU_128778_2_0_10"/>
<dbReference type="Proteomes" id="UP000005631">
    <property type="component" value="Chromosome"/>
</dbReference>
<proteinExistence type="predicted"/>
<dbReference type="RefSeq" id="WP_014201059.1">
    <property type="nucleotide sequence ID" value="NC_016599.1"/>
</dbReference>
<sequence length="145" mass="16296">MLYLSLLLSFYITAQPQPDNSNFDWLVGTWAEINNTETEQTFEVWEKLGKDTYQGMGYSLKDGDTTFVEELSIANIYGVMHYTADVPGNEEPVSFEIVKSTKSGFICGNPQNDFPKKIEYQYDGDVLTATISGGGKSKTFNFVKQ</sequence>
<dbReference type="OrthoDB" id="5382295at2"/>
<accession>G8R127</accession>
<keyword evidence="3" id="KW-1185">Reference proteome</keyword>
<evidence type="ECO:0000313" key="3">
    <source>
        <dbReference type="Proteomes" id="UP000005631"/>
    </source>
</evidence>
<dbReference type="KEGG" id="oho:Oweho_0684"/>
<dbReference type="InterPro" id="IPR046232">
    <property type="entry name" value="DUF6265"/>
</dbReference>